<dbReference type="EMBL" id="JBHUHO010000047">
    <property type="protein sequence ID" value="MFD2117896.1"/>
    <property type="molecule type" value="Genomic_DNA"/>
</dbReference>
<evidence type="ECO:0000313" key="2">
    <source>
        <dbReference type="EMBL" id="MFD2117896.1"/>
    </source>
</evidence>
<sequence>MAVIFSIFILVQFNRKKMIVPRLMIIFFSLNLFICIFDYIMLQQFAFAEESEVRSFTWDIIRSAIMCLIWIPYFLRCKRVKNTFVK</sequence>
<accession>A0ABW4YQD8</accession>
<dbReference type="Proteomes" id="UP001597362">
    <property type="component" value="Unassembled WGS sequence"/>
</dbReference>
<proteinExistence type="predicted"/>
<feature type="transmembrane region" description="Helical" evidence="1">
    <location>
        <begin position="20"/>
        <end position="40"/>
    </location>
</feature>
<evidence type="ECO:0000256" key="1">
    <source>
        <dbReference type="SAM" id="Phobius"/>
    </source>
</evidence>
<dbReference type="RefSeq" id="WP_377775272.1">
    <property type="nucleotide sequence ID" value="NZ_JBHUHO010000047.1"/>
</dbReference>
<name>A0ABW4YQD8_9BACL</name>
<dbReference type="Pfam" id="PF10754">
    <property type="entry name" value="DUF2569"/>
    <property type="match status" value="1"/>
</dbReference>
<organism evidence="2 3">
    <name type="scientific">Paenibacillus yanchengensis</name>
    <dbReference type="NCBI Taxonomy" id="2035833"/>
    <lineage>
        <taxon>Bacteria</taxon>
        <taxon>Bacillati</taxon>
        <taxon>Bacillota</taxon>
        <taxon>Bacilli</taxon>
        <taxon>Bacillales</taxon>
        <taxon>Paenibacillaceae</taxon>
        <taxon>Paenibacillus</taxon>
    </lineage>
</organism>
<keyword evidence="1" id="KW-0812">Transmembrane</keyword>
<comment type="caution">
    <text evidence="2">The sequence shown here is derived from an EMBL/GenBank/DDBJ whole genome shotgun (WGS) entry which is preliminary data.</text>
</comment>
<keyword evidence="1" id="KW-0472">Membrane</keyword>
<keyword evidence="1" id="KW-1133">Transmembrane helix</keyword>
<reference evidence="3" key="1">
    <citation type="journal article" date="2019" name="Int. J. Syst. Evol. Microbiol.">
        <title>The Global Catalogue of Microorganisms (GCM) 10K type strain sequencing project: providing services to taxonomists for standard genome sequencing and annotation.</title>
        <authorList>
            <consortium name="The Broad Institute Genomics Platform"/>
            <consortium name="The Broad Institute Genome Sequencing Center for Infectious Disease"/>
            <person name="Wu L."/>
            <person name="Ma J."/>
        </authorList>
    </citation>
    <scope>NUCLEOTIDE SEQUENCE [LARGE SCALE GENOMIC DNA]</scope>
    <source>
        <strain evidence="3">GH52</strain>
    </source>
</reference>
<keyword evidence="3" id="KW-1185">Reference proteome</keyword>
<feature type="transmembrane region" description="Helical" evidence="1">
    <location>
        <begin position="60"/>
        <end position="77"/>
    </location>
</feature>
<gene>
    <name evidence="2" type="ORF">ACFSJH_19360</name>
</gene>
<protein>
    <submittedName>
        <fullName evidence="2">DUF2569 family protein</fullName>
    </submittedName>
</protein>
<evidence type="ECO:0000313" key="3">
    <source>
        <dbReference type="Proteomes" id="UP001597362"/>
    </source>
</evidence>
<dbReference type="InterPro" id="IPR019690">
    <property type="entry name" value="DUF2569"/>
</dbReference>